<reference evidence="2" key="1">
    <citation type="submission" date="2023-04" db="EMBL/GenBank/DDBJ databases">
        <authorList>
            <person name="Vijverberg K."/>
            <person name="Xiong W."/>
            <person name="Schranz E."/>
        </authorList>
    </citation>
    <scope>NUCLEOTIDE SEQUENCE</scope>
</reference>
<feature type="compositionally biased region" description="Basic and acidic residues" evidence="1">
    <location>
        <begin position="73"/>
        <end position="89"/>
    </location>
</feature>
<protein>
    <submittedName>
        <fullName evidence="2">Uncharacterized protein</fullName>
    </submittedName>
</protein>
<accession>A0AA35ZW19</accession>
<organism evidence="2 3">
    <name type="scientific">Lactuca saligna</name>
    <name type="common">Willowleaf lettuce</name>
    <dbReference type="NCBI Taxonomy" id="75948"/>
    <lineage>
        <taxon>Eukaryota</taxon>
        <taxon>Viridiplantae</taxon>
        <taxon>Streptophyta</taxon>
        <taxon>Embryophyta</taxon>
        <taxon>Tracheophyta</taxon>
        <taxon>Spermatophyta</taxon>
        <taxon>Magnoliopsida</taxon>
        <taxon>eudicotyledons</taxon>
        <taxon>Gunneridae</taxon>
        <taxon>Pentapetalae</taxon>
        <taxon>asterids</taxon>
        <taxon>campanulids</taxon>
        <taxon>Asterales</taxon>
        <taxon>Asteraceae</taxon>
        <taxon>Cichorioideae</taxon>
        <taxon>Cichorieae</taxon>
        <taxon>Lactucinae</taxon>
        <taxon>Lactuca</taxon>
    </lineage>
</organism>
<name>A0AA35ZW19_LACSI</name>
<evidence type="ECO:0000313" key="2">
    <source>
        <dbReference type="EMBL" id="CAI9299954.1"/>
    </source>
</evidence>
<evidence type="ECO:0000256" key="1">
    <source>
        <dbReference type="SAM" id="MobiDB-lite"/>
    </source>
</evidence>
<dbReference type="Proteomes" id="UP001177003">
    <property type="component" value="Chromosome 8"/>
</dbReference>
<sequence>MIFSVVELYRPPLPFPSRAKVNLVKQGNIEFMKHKELKEQLEKEVNYSKPLMSMQMIFKVFAFTRPPIQVTKTVEEKEEKNDKPHFDKKNPKRYNTKARDTGMKKEPKRMNIEDVNPKMLESLIKAFNRQVGYKRARFKMMENREVTLPPDAT</sequence>
<evidence type="ECO:0000313" key="3">
    <source>
        <dbReference type="Proteomes" id="UP001177003"/>
    </source>
</evidence>
<feature type="region of interest" description="Disordered" evidence="1">
    <location>
        <begin position="72"/>
        <end position="108"/>
    </location>
</feature>
<dbReference type="EMBL" id="OX465084">
    <property type="protein sequence ID" value="CAI9299954.1"/>
    <property type="molecule type" value="Genomic_DNA"/>
</dbReference>
<gene>
    <name evidence="2" type="ORF">LSALG_LOCUS38632</name>
</gene>
<feature type="compositionally biased region" description="Basic and acidic residues" evidence="1">
    <location>
        <begin position="97"/>
        <end position="108"/>
    </location>
</feature>
<proteinExistence type="predicted"/>
<dbReference type="AlphaFoldDB" id="A0AA35ZW19"/>
<keyword evidence="3" id="KW-1185">Reference proteome</keyword>